<dbReference type="InterPro" id="IPR007329">
    <property type="entry name" value="FMN-bd"/>
</dbReference>
<evidence type="ECO:0000256" key="1">
    <source>
        <dbReference type="ARBA" id="ARBA00004236"/>
    </source>
</evidence>
<dbReference type="AlphaFoldDB" id="A0A3D5N675"/>
<feature type="transmembrane region" description="Helical" evidence="4">
    <location>
        <begin position="447"/>
        <end position="466"/>
    </location>
</feature>
<feature type="transmembrane region" description="Helical" evidence="4">
    <location>
        <begin position="624"/>
        <end position="641"/>
    </location>
</feature>
<comment type="subcellular location">
    <subcellularLocation>
        <location evidence="1">Cell membrane</location>
    </subcellularLocation>
</comment>
<name>A0A3D5N675_9PROT</name>
<keyword evidence="4" id="KW-1133">Transmembrane helix</keyword>
<dbReference type="PIRSF" id="PIRSF036354">
    <property type="entry name" value="NosR"/>
    <property type="match status" value="1"/>
</dbReference>
<evidence type="ECO:0000256" key="3">
    <source>
        <dbReference type="ARBA" id="ARBA00023136"/>
    </source>
</evidence>
<dbReference type="Pfam" id="PF04205">
    <property type="entry name" value="FMN_bind"/>
    <property type="match status" value="1"/>
</dbReference>
<evidence type="ECO:0000313" key="6">
    <source>
        <dbReference type="EMBL" id="HCW66600.1"/>
    </source>
</evidence>
<evidence type="ECO:0000256" key="2">
    <source>
        <dbReference type="ARBA" id="ARBA00022475"/>
    </source>
</evidence>
<dbReference type="SMART" id="SM00900">
    <property type="entry name" value="FMN_bind"/>
    <property type="match status" value="1"/>
</dbReference>
<dbReference type="InterPro" id="IPR011399">
    <property type="entry name" value="NosR"/>
</dbReference>
<organism evidence="6 7">
    <name type="scientific">Thalassospira lucentensis</name>
    <dbReference type="NCBI Taxonomy" id="168935"/>
    <lineage>
        <taxon>Bacteria</taxon>
        <taxon>Pseudomonadati</taxon>
        <taxon>Pseudomonadota</taxon>
        <taxon>Alphaproteobacteria</taxon>
        <taxon>Rhodospirillales</taxon>
        <taxon>Thalassospiraceae</taxon>
        <taxon>Thalassospira</taxon>
    </lineage>
</organism>
<keyword evidence="3 4" id="KW-0472">Membrane</keyword>
<evidence type="ECO:0000313" key="7">
    <source>
        <dbReference type="Proteomes" id="UP000264179"/>
    </source>
</evidence>
<dbReference type="RefSeq" id="WP_277276826.1">
    <property type="nucleotide sequence ID" value="NZ_DPOP01000050.1"/>
</dbReference>
<protein>
    <submittedName>
        <fullName evidence="6">Regulatory protein NosR</fullName>
    </submittedName>
</protein>
<reference evidence="6 7" key="1">
    <citation type="journal article" date="2018" name="Nat. Biotechnol.">
        <title>A standardized bacterial taxonomy based on genome phylogeny substantially revises the tree of life.</title>
        <authorList>
            <person name="Parks D.H."/>
            <person name="Chuvochina M."/>
            <person name="Waite D.W."/>
            <person name="Rinke C."/>
            <person name="Skarshewski A."/>
            <person name="Chaumeil P.A."/>
            <person name="Hugenholtz P."/>
        </authorList>
    </citation>
    <scope>NUCLEOTIDE SEQUENCE [LARGE SCALE GENOMIC DNA]</scope>
    <source>
        <strain evidence="6">UBA9881</strain>
    </source>
</reference>
<dbReference type="GO" id="GO:0005886">
    <property type="term" value="C:plasma membrane"/>
    <property type="evidence" value="ECO:0007669"/>
    <property type="project" value="UniProtKB-SubCell"/>
</dbReference>
<dbReference type="Pfam" id="PF12801">
    <property type="entry name" value="Fer4_5"/>
    <property type="match status" value="2"/>
</dbReference>
<dbReference type="EMBL" id="DPOP01000050">
    <property type="protein sequence ID" value="HCW66600.1"/>
    <property type="molecule type" value="Genomic_DNA"/>
</dbReference>
<keyword evidence="2" id="KW-1003">Cell membrane</keyword>
<evidence type="ECO:0000259" key="5">
    <source>
        <dbReference type="SMART" id="SM00900"/>
    </source>
</evidence>
<keyword evidence="4" id="KW-0812">Transmembrane</keyword>
<evidence type="ECO:0000256" key="4">
    <source>
        <dbReference type="SAM" id="Phobius"/>
    </source>
</evidence>
<dbReference type="GO" id="GO:0003677">
    <property type="term" value="F:DNA binding"/>
    <property type="evidence" value="ECO:0007669"/>
    <property type="project" value="InterPro"/>
</dbReference>
<sequence length="755" mass="83604">MKTPLLQPNVLIAIPSPHSISSLPRLLVFAIAVLLLLLLAISSALAQNKPVLTQFIDKIPAASLVDGADGYGPIQENVPVAPILKNGAQIGWAFITSDFVGTTGYSGKPIHVMVAVDQDAKVIGVKLVKHSEPIVLIGIPEARIAVLTEEYVGFDLAAATNDSDHDLNIISGATVTIMVIDDSILRSGIKVARSLGLGGLSAPETSNASQFEIKTDATAPEDWVTLVGDGTLRRMSLDVGQVNDTFAAMDDPRALNRPIEHPAEETFIDMYVTLVSIPAIGKATLGERGYNNLKAWLKDGEEAILVTARGQYSFKGSGYVRGGLFDRIQLIQGDMSVRFRDRNHRRVGDIMAEGAPALTEMDLFKIPAGSGFEPTKPWRLELLVHRDIGAIERLYTTFDIGWQPPANYLTKITPPAYEADASKNFDVANDEQAAKTALWHRIWRDKAVEIVVLSIMLVVLTAAFFFQGLLTRSAKFTFWFRICFLTVTLVFLGWYANAQLSVVNLMALTNSLVTGFTWEAFLLDPLTFILWFSVAASLIFWGRGAYCGWLCPFGALQELTNRIAKFFHVPQWTVPWGLHERLWALKYIIFLGLFGTMLASLDQAEKLAEIEPFKTAIILKFDRAWPFVLYVLVLLGAGLFVERFYCRYLCPLGAALAIPARIRMFDWLKRYKECGSPCQNCAHECMVQAIHPTGEINPNECHNCLHCQVLYQSKTICPVVIKKLKRQESLLASTEGAQKALNRTQTTKQNPKEKS</sequence>
<feature type="domain" description="FMN-binding" evidence="5">
    <location>
        <begin position="104"/>
        <end position="191"/>
    </location>
</feature>
<accession>A0A3D5N675</accession>
<dbReference type="GO" id="GO:0010181">
    <property type="term" value="F:FMN binding"/>
    <property type="evidence" value="ECO:0007669"/>
    <property type="project" value="InterPro"/>
</dbReference>
<dbReference type="InterPro" id="IPR052378">
    <property type="entry name" value="NosR_regulator"/>
</dbReference>
<dbReference type="GO" id="GO:0045893">
    <property type="term" value="P:positive regulation of DNA-templated transcription"/>
    <property type="evidence" value="ECO:0007669"/>
    <property type="project" value="InterPro"/>
</dbReference>
<dbReference type="Proteomes" id="UP000264179">
    <property type="component" value="Unassembled WGS sequence"/>
</dbReference>
<feature type="transmembrane region" description="Helical" evidence="4">
    <location>
        <begin position="478"/>
        <end position="496"/>
    </location>
</feature>
<dbReference type="PANTHER" id="PTHR30224">
    <property type="entry name" value="ELECTRON TRANSPORT PROTEIN"/>
    <property type="match status" value="1"/>
</dbReference>
<proteinExistence type="predicted"/>
<dbReference type="PANTHER" id="PTHR30224:SF4">
    <property type="entry name" value="ELECTRON TRANSPORT PROTEIN YCCM-RELATED"/>
    <property type="match status" value="1"/>
</dbReference>
<gene>
    <name evidence="6" type="ORF">DHR80_05165</name>
</gene>
<dbReference type="SUPFAM" id="SSF54862">
    <property type="entry name" value="4Fe-4S ferredoxins"/>
    <property type="match status" value="1"/>
</dbReference>
<comment type="caution">
    <text evidence="6">The sequence shown here is derived from an EMBL/GenBank/DDBJ whole genome shotgun (WGS) entry which is preliminary data.</text>
</comment>
<feature type="transmembrane region" description="Helical" evidence="4">
    <location>
        <begin position="584"/>
        <end position="604"/>
    </location>
</feature>
<feature type="transmembrane region" description="Helical" evidence="4">
    <location>
        <begin position="516"/>
        <end position="541"/>
    </location>
</feature>
<dbReference type="InterPro" id="IPR017896">
    <property type="entry name" value="4Fe4S_Fe-S-bd"/>
</dbReference>